<dbReference type="PANTHER" id="PTHR43155:SF2">
    <property type="entry name" value="CYCLIC DI-GMP PHOSPHODIESTERASE PA4108"/>
    <property type="match status" value="1"/>
</dbReference>
<dbReference type="Gene3D" id="1.10.3210.10">
    <property type="entry name" value="Hypothetical protein af1432"/>
    <property type="match status" value="1"/>
</dbReference>
<feature type="domain" description="HD-GYP" evidence="1">
    <location>
        <begin position="54"/>
        <end position="243"/>
    </location>
</feature>
<gene>
    <name evidence="2" type="ORF">S01H1_72136</name>
</gene>
<evidence type="ECO:0000313" key="2">
    <source>
        <dbReference type="EMBL" id="GAG32698.1"/>
    </source>
</evidence>
<dbReference type="SMART" id="SM00471">
    <property type="entry name" value="HDc"/>
    <property type="match status" value="1"/>
</dbReference>
<dbReference type="EMBL" id="BARS01048083">
    <property type="protein sequence ID" value="GAG32698.1"/>
    <property type="molecule type" value="Genomic_DNA"/>
</dbReference>
<dbReference type="InterPro" id="IPR003607">
    <property type="entry name" value="HD/PDEase_dom"/>
</dbReference>
<dbReference type="CDD" id="cd00077">
    <property type="entry name" value="HDc"/>
    <property type="match status" value="1"/>
</dbReference>
<dbReference type="PROSITE" id="PS51832">
    <property type="entry name" value="HD_GYP"/>
    <property type="match status" value="1"/>
</dbReference>
<feature type="non-terminal residue" evidence="2">
    <location>
        <position position="1"/>
    </location>
</feature>
<comment type="caution">
    <text evidence="2">The sequence shown here is derived from an EMBL/GenBank/DDBJ whole genome shotgun (WGS) entry which is preliminary data.</text>
</comment>
<proteinExistence type="predicted"/>
<organism evidence="2">
    <name type="scientific">marine sediment metagenome</name>
    <dbReference type="NCBI Taxonomy" id="412755"/>
    <lineage>
        <taxon>unclassified sequences</taxon>
        <taxon>metagenomes</taxon>
        <taxon>ecological metagenomes</taxon>
    </lineage>
</organism>
<protein>
    <recommendedName>
        <fullName evidence="1">HD-GYP domain-containing protein</fullName>
    </recommendedName>
</protein>
<dbReference type="Pfam" id="PF13487">
    <property type="entry name" value="HD_5"/>
    <property type="match status" value="1"/>
</dbReference>
<accession>X0X7R7</accession>
<evidence type="ECO:0000259" key="1">
    <source>
        <dbReference type="PROSITE" id="PS51832"/>
    </source>
</evidence>
<reference evidence="2" key="1">
    <citation type="journal article" date="2014" name="Front. Microbiol.">
        <title>High frequency of phylogenetically diverse reductive dehalogenase-homologous genes in deep subseafloor sedimentary metagenomes.</title>
        <authorList>
            <person name="Kawai M."/>
            <person name="Futagami T."/>
            <person name="Toyoda A."/>
            <person name="Takaki Y."/>
            <person name="Nishi S."/>
            <person name="Hori S."/>
            <person name="Arai W."/>
            <person name="Tsubouchi T."/>
            <person name="Morono Y."/>
            <person name="Uchiyama I."/>
            <person name="Ito T."/>
            <person name="Fujiyama A."/>
            <person name="Inagaki F."/>
            <person name="Takami H."/>
        </authorList>
    </citation>
    <scope>NUCLEOTIDE SEQUENCE</scope>
    <source>
        <strain evidence="2">Expedition CK06-06</strain>
    </source>
</reference>
<feature type="non-terminal residue" evidence="2">
    <location>
        <position position="243"/>
    </location>
</feature>
<dbReference type="Gene3D" id="3.30.450.40">
    <property type="match status" value="1"/>
</dbReference>
<dbReference type="InterPro" id="IPR029016">
    <property type="entry name" value="GAF-like_dom_sf"/>
</dbReference>
<name>X0X7R7_9ZZZZ</name>
<dbReference type="SUPFAM" id="SSF55781">
    <property type="entry name" value="GAF domain-like"/>
    <property type="match status" value="1"/>
</dbReference>
<dbReference type="AlphaFoldDB" id="X0X7R7"/>
<dbReference type="SUPFAM" id="SSF109604">
    <property type="entry name" value="HD-domain/PDEase-like"/>
    <property type="match status" value="1"/>
</dbReference>
<dbReference type="InterPro" id="IPR037522">
    <property type="entry name" value="HD_GYP_dom"/>
</dbReference>
<dbReference type="PANTHER" id="PTHR43155">
    <property type="entry name" value="CYCLIC DI-GMP PHOSPHODIESTERASE PA4108-RELATED"/>
    <property type="match status" value="1"/>
</dbReference>
<sequence>ISQPIFIRRRLHGVINLLVLTRFGRVTPGQLDVLTILTNSAASAIANLRLYQDVQSSYLQAIRGLANAIEARDKCTAGHTDRVSKLAELVARHLGWNESQIRDLVMGCSLHDIGKIGVPDSVLNKANKLTQQERRLMNGHPEMGLKIILGIDFFKPAIPYIIAHHERYDGTGYPRGLKGEEIPIEGRLLAVADAFDAIMANRPYRKGAGLKTAVSELVTYKGIQFDPKIVDAFIETLADEQID</sequence>